<dbReference type="PANTHER" id="PTHR23240:SF8">
    <property type="entry name" value="PROTEIN ARTEMIS"/>
    <property type="match status" value="1"/>
</dbReference>
<evidence type="ECO:0000313" key="5">
    <source>
        <dbReference type="WBParaSite" id="sdigi.contig1.g98.t1"/>
    </source>
</evidence>
<dbReference type="GO" id="GO:0036297">
    <property type="term" value="P:interstrand cross-link repair"/>
    <property type="evidence" value="ECO:0007669"/>
    <property type="project" value="TreeGrafter"/>
</dbReference>
<evidence type="ECO:0000256" key="1">
    <source>
        <dbReference type="ARBA" id="ARBA00022722"/>
    </source>
</evidence>
<keyword evidence="1" id="KW-0540">Nuclease</keyword>
<dbReference type="GO" id="GO:0006303">
    <property type="term" value="P:double-strand break repair via nonhomologous end joining"/>
    <property type="evidence" value="ECO:0007669"/>
    <property type="project" value="TreeGrafter"/>
</dbReference>
<keyword evidence="2" id="KW-0378">Hydrolase</keyword>
<evidence type="ECO:0000313" key="4">
    <source>
        <dbReference type="Proteomes" id="UP000887581"/>
    </source>
</evidence>
<keyword evidence="3" id="KW-0269">Exonuclease</keyword>
<dbReference type="Gene3D" id="3.40.50.12650">
    <property type="match status" value="1"/>
</dbReference>
<dbReference type="GO" id="GO:0035312">
    <property type="term" value="F:5'-3' DNA exonuclease activity"/>
    <property type="evidence" value="ECO:0007669"/>
    <property type="project" value="TreeGrafter"/>
</dbReference>
<dbReference type="WBParaSite" id="sdigi.contig1.g98.t1">
    <property type="protein sequence ID" value="sdigi.contig1.g98.t1"/>
    <property type="gene ID" value="sdigi.contig1.g98"/>
</dbReference>
<sequence length="432" mass="50185">MGSFRGMFTECNWISVDQFNSDDPKCTVFFLSHCHSDHMQGLDTDHFYQLMAGKFAVLYCHKISKILLSSEPSCERLLEHVVSKDYNQKFTVTAVCNDEDRKQLVPAPSADVIFLDAKHIPGSAMILFEFHNGLRLLYTGDYRLTKDDWTACDMLKDPLTSSGFKRLDALYFDSTFCRMGAENMPTLKKSCGLCVKMVREWLEKDPENKVLIWCGRYGHELLLRAIWDKLHIKSHVTMMKYRVYSKLDFLVDCITPVARDTRVHACSTKPIGMEEIFFESKQSMVVGRRGDINFKQKISTCWQCRPDHSNVRVIKPSAIWFLRRKEKKLLRPVRAYPNTTDKRSKDFIKNLMKYFRPYQSDGSLLMSSKLSVDGYTMITDVITLTNSSETLKRSETYKITDEDSIEVSDLNAFERAKIYKMIQITFRKFSIQ</sequence>
<dbReference type="Proteomes" id="UP000887581">
    <property type="component" value="Unplaced"/>
</dbReference>
<name>A0A915PC94_9BILA</name>
<dbReference type="PANTHER" id="PTHR23240">
    <property type="entry name" value="DNA CROSS-LINK REPAIR PROTEIN PSO2/SNM1-RELATED"/>
    <property type="match status" value="1"/>
</dbReference>
<dbReference type="GO" id="GO:0003684">
    <property type="term" value="F:damaged DNA binding"/>
    <property type="evidence" value="ECO:0007669"/>
    <property type="project" value="TreeGrafter"/>
</dbReference>
<accession>A0A915PC94</accession>
<dbReference type="AlphaFoldDB" id="A0A915PC94"/>
<protein>
    <submittedName>
        <fullName evidence="5">DNA repair metallo-beta-lactamase domain-containing protein</fullName>
    </submittedName>
</protein>
<keyword evidence="4" id="KW-1185">Reference proteome</keyword>
<dbReference type="SUPFAM" id="SSF56281">
    <property type="entry name" value="Metallo-hydrolase/oxidoreductase"/>
    <property type="match status" value="1"/>
</dbReference>
<evidence type="ECO:0000256" key="2">
    <source>
        <dbReference type="ARBA" id="ARBA00022801"/>
    </source>
</evidence>
<reference evidence="5" key="1">
    <citation type="submission" date="2022-11" db="UniProtKB">
        <authorList>
            <consortium name="WormBaseParasite"/>
        </authorList>
    </citation>
    <scope>IDENTIFICATION</scope>
</reference>
<evidence type="ECO:0000256" key="3">
    <source>
        <dbReference type="ARBA" id="ARBA00022839"/>
    </source>
</evidence>
<dbReference type="GO" id="GO:0000723">
    <property type="term" value="P:telomere maintenance"/>
    <property type="evidence" value="ECO:0007669"/>
    <property type="project" value="TreeGrafter"/>
</dbReference>
<dbReference type="InterPro" id="IPR036866">
    <property type="entry name" value="RibonucZ/Hydroxyglut_hydro"/>
</dbReference>
<dbReference type="Gene3D" id="3.60.15.10">
    <property type="entry name" value="Ribonuclease Z/Hydroxyacylglutathione hydrolase-like"/>
    <property type="match status" value="1"/>
</dbReference>
<organism evidence="4 5">
    <name type="scientific">Setaria digitata</name>
    <dbReference type="NCBI Taxonomy" id="48799"/>
    <lineage>
        <taxon>Eukaryota</taxon>
        <taxon>Metazoa</taxon>
        <taxon>Ecdysozoa</taxon>
        <taxon>Nematoda</taxon>
        <taxon>Chromadorea</taxon>
        <taxon>Rhabditida</taxon>
        <taxon>Spirurina</taxon>
        <taxon>Spiruromorpha</taxon>
        <taxon>Filarioidea</taxon>
        <taxon>Setariidae</taxon>
        <taxon>Setaria</taxon>
    </lineage>
</organism>
<proteinExistence type="predicted"/>